<comment type="caution">
    <text evidence="1">The sequence shown here is derived from an EMBL/GenBank/DDBJ whole genome shotgun (WGS) entry which is preliminary data.</text>
</comment>
<organism evidence="1 2">
    <name type="scientific">Persea americana</name>
    <name type="common">Avocado</name>
    <dbReference type="NCBI Taxonomy" id="3435"/>
    <lineage>
        <taxon>Eukaryota</taxon>
        <taxon>Viridiplantae</taxon>
        <taxon>Streptophyta</taxon>
        <taxon>Embryophyta</taxon>
        <taxon>Tracheophyta</taxon>
        <taxon>Spermatophyta</taxon>
        <taxon>Magnoliopsida</taxon>
        <taxon>Magnoliidae</taxon>
        <taxon>Laurales</taxon>
        <taxon>Lauraceae</taxon>
        <taxon>Persea</taxon>
    </lineage>
</organism>
<dbReference type="EMBL" id="CM056811">
    <property type="protein sequence ID" value="KAJ8636475.1"/>
    <property type="molecule type" value="Genomic_DNA"/>
</dbReference>
<name>A0ACC2LSW0_PERAE</name>
<keyword evidence="2" id="KW-1185">Reference proteome</keyword>
<dbReference type="Proteomes" id="UP001234297">
    <property type="component" value="Chromosome 3"/>
</dbReference>
<evidence type="ECO:0000313" key="2">
    <source>
        <dbReference type="Proteomes" id="UP001234297"/>
    </source>
</evidence>
<accession>A0ACC2LSW0</accession>
<proteinExistence type="predicted"/>
<evidence type="ECO:0000313" key="1">
    <source>
        <dbReference type="EMBL" id="KAJ8636475.1"/>
    </source>
</evidence>
<gene>
    <name evidence="1" type="ORF">MRB53_010742</name>
</gene>
<protein>
    <submittedName>
        <fullName evidence="1">Uncharacterized protein</fullName>
    </submittedName>
</protein>
<reference evidence="1 2" key="1">
    <citation type="journal article" date="2022" name="Hortic Res">
        <title>A haplotype resolved chromosomal level avocado genome allows analysis of novel avocado genes.</title>
        <authorList>
            <person name="Nath O."/>
            <person name="Fletcher S.J."/>
            <person name="Hayward A."/>
            <person name="Shaw L.M."/>
            <person name="Masouleh A.K."/>
            <person name="Furtado A."/>
            <person name="Henry R.J."/>
            <person name="Mitter N."/>
        </authorList>
    </citation>
    <scope>NUCLEOTIDE SEQUENCE [LARGE SCALE GENOMIC DNA]</scope>
    <source>
        <strain evidence="2">cv. Hass</strain>
    </source>
</reference>
<sequence>MSAVLRIQAQGLRCPPPCSPTWTQIRIFEFWEAVPATREKVSKSYRQGFSGKTLIKTLSLSLSLSLSIANHIIQRIGRDNHKTREGMGTTSKDLLELETQKPSFFESNFLVCNKDPLSRSEDCDAKRATGGKLSTTPVPTSQILGRVKDFIGVMADANKRLQLDAQENSREKYDIEVLNGNESNYIEMDLLLGVADLHTPEAVAAAESAIAGSVSTFPVPASSSGSDTEDTDDDDDSLSSWDRCWSSQGPELFASECSRHLKICSVEFQIRLVKSFISSKCSCMSNLRFGYLRFPMCMTEIWRGSDILDFSSTWCIYS</sequence>